<evidence type="ECO:0000313" key="5">
    <source>
        <dbReference type="Proteomes" id="UP000262004"/>
    </source>
</evidence>
<dbReference type="InterPro" id="IPR006321">
    <property type="entry name" value="PilT/PilU"/>
</dbReference>
<dbReference type="RefSeq" id="WP_119335070.1">
    <property type="nucleotide sequence ID" value="NZ_AP018558.1"/>
</dbReference>
<dbReference type="Gene3D" id="3.30.450.90">
    <property type="match status" value="1"/>
</dbReference>
<dbReference type="Pfam" id="PF00437">
    <property type="entry name" value="T2SSE"/>
    <property type="match status" value="1"/>
</dbReference>
<sequence>MAQLTPTFEKIFRLMAAKRASDVYLSAGAPVTIRIEGNAQPLNAQTLTAPQLTEWLQAFVADEARWAQFVRERELNFSLPLPGIGNFRCNLFWQRGTPAAVFRYIPLEIPALEALHLPPILRDLALAQRGLVLVVGATGSGKSTTLASMVDTRAAQRSGHILTVEDPIEFLFQHKKSIVNQRDVGTDTHSWAESLKNAMRQAPDCILIGEIRTRETMEAALQYALTGHLVLASLHANTSYHALNRIVNFFPLESRALLYGDLAVALRAIVAQRLVPGLRGRRYPAVEILLNTALIAEAIEKGNLFAVREALERSLTAEMKSFEEALAQLVESGAITREVAMQYADSPSNLAWRLDNGPSNRVKDEVSEQEPVTGSQRSAPNPLRTPTASDETSVDFSHFRIE</sequence>
<dbReference type="CDD" id="cd01131">
    <property type="entry name" value="PilT"/>
    <property type="match status" value="1"/>
</dbReference>
<dbReference type="OrthoDB" id="5790493at2"/>
<dbReference type="KEGG" id="htl:HPTL_1064"/>
<reference evidence="4 5" key="1">
    <citation type="submission" date="2018-04" db="EMBL/GenBank/DDBJ databases">
        <title>Complete genome sequence of Hydrogenophilus thermoluteolus TH-1.</title>
        <authorList>
            <person name="Arai H."/>
        </authorList>
    </citation>
    <scope>NUCLEOTIDE SEQUENCE [LARGE SCALE GENOMIC DNA]</scope>
    <source>
        <strain evidence="4 5">TH-1</strain>
    </source>
</reference>
<comment type="similarity">
    <text evidence="1">Belongs to the GSP E family.</text>
</comment>
<evidence type="ECO:0000256" key="2">
    <source>
        <dbReference type="SAM" id="MobiDB-lite"/>
    </source>
</evidence>
<dbReference type="GO" id="GO:0005524">
    <property type="term" value="F:ATP binding"/>
    <property type="evidence" value="ECO:0007669"/>
    <property type="project" value="InterPro"/>
</dbReference>
<feature type="compositionally biased region" description="Polar residues" evidence="2">
    <location>
        <begin position="370"/>
        <end position="395"/>
    </location>
</feature>
<dbReference type="PANTHER" id="PTHR30486:SF12">
    <property type="entry name" value="TYPE IV PILUS ATPASE PILU"/>
    <property type="match status" value="1"/>
</dbReference>
<dbReference type="InterPro" id="IPR050921">
    <property type="entry name" value="T4SS_GSP_E_ATPase"/>
</dbReference>
<gene>
    <name evidence="4" type="ORF">HPTL_1064</name>
</gene>
<dbReference type="PANTHER" id="PTHR30486">
    <property type="entry name" value="TWITCHING MOTILITY PROTEIN PILT"/>
    <property type="match status" value="1"/>
</dbReference>
<keyword evidence="5" id="KW-1185">Reference proteome</keyword>
<dbReference type="InterPro" id="IPR027417">
    <property type="entry name" value="P-loop_NTPase"/>
</dbReference>
<evidence type="ECO:0000256" key="1">
    <source>
        <dbReference type="ARBA" id="ARBA00006611"/>
    </source>
</evidence>
<dbReference type="AlphaFoldDB" id="A0A2Z6DYA6"/>
<dbReference type="EMBL" id="AP018558">
    <property type="protein sequence ID" value="BBD77328.1"/>
    <property type="molecule type" value="Genomic_DNA"/>
</dbReference>
<evidence type="ECO:0000313" key="4">
    <source>
        <dbReference type="EMBL" id="BBD77328.1"/>
    </source>
</evidence>
<dbReference type="Proteomes" id="UP000262004">
    <property type="component" value="Chromosome"/>
</dbReference>
<evidence type="ECO:0000259" key="3">
    <source>
        <dbReference type="Pfam" id="PF00437"/>
    </source>
</evidence>
<name>A0A2Z6DYA6_HYDTE</name>
<feature type="region of interest" description="Disordered" evidence="2">
    <location>
        <begin position="354"/>
        <end position="402"/>
    </location>
</feature>
<dbReference type="NCBIfam" id="TIGR01420">
    <property type="entry name" value="pilT_fam"/>
    <property type="match status" value="1"/>
</dbReference>
<proteinExistence type="inferred from homology"/>
<organism evidence="4 5">
    <name type="scientific">Hydrogenophilus thermoluteolus</name>
    <name type="common">Pseudomonas hydrogenothermophila</name>
    <dbReference type="NCBI Taxonomy" id="297"/>
    <lineage>
        <taxon>Bacteria</taxon>
        <taxon>Pseudomonadati</taxon>
        <taxon>Pseudomonadota</taxon>
        <taxon>Hydrogenophilia</taxon>
        <taxon>Hydrogenophilales</taxon>
        <taxon>Hydrogenophilaceae</taxon>
        <taxon>Hydrogenophilus</taxon>
    </lineage>
</organism>
<protein>
    <submittedName>
        <fullName evidence="4">Twitching motility protein</fullName>
    </submittedName>
</protein>
<dbReference type="GO" id="GO:0016887">
    <property type="term" value="F:ATP hydrolysis activity"/>
    <property type="evidence" value="ECO:0007669"/>
    <property type="project" value="InterPro"/>
</dbReference>
<accession>A0A2Z6DYA6</accession>
<feature type="domain" description="Bacterial type II secretion system protein E" evidence="3">
    <location>
        <begin position="125"/>
        <end position="279"/>
    </location>
</feature>
<dbReference type="InterPro" id="IPR001482">
    <property type="entry name" value="T2SS/T4SS_dom"/>
</dbReference>
<dbReference type="SUPFAM" id="SSF52540">
    <property type="entry name" value="P-loop containing nucleoside triphosphate hydrolases"/>
    <property type="match status" value="1"/>
</dbReference>
<dbReference type="Gene3D" id="3.40.50.300">
    <property type="entry name" value="P-loop containing nucleotide triphosphate hydrolases"/>
    <property type="match status" value="1"/>
</dbReference>